<feature type="transmembrane region" description="Helical" evidence="9">
    <location>
        <begin position="88"/>
        <end position="108"/>
    </location>
</feature>
<proteinExistence type="inferred from homology"/>
<dbReference type="PRINTS" id="PR00237">
    <property type="entry name" value="GPCRRHODOPSN"/>
</dbReference>
<sequence length="378" mass="42656">MDFSKVSNDSVGIDEHRFSESNGTSSSNNSLTAVVMDPLAVALKLTSCSIIGTLSIIGNILVIFVVFRVARMKTTTFYLIVNMSFSDILFTLISMPPFMLAVLGHGLVFGGKAGTFICKFVNPSSFGLMASSVLTMTAIALDRFLAIKHPLQAMMGTRMLKGIIISIWAASLIVSLPLVFSYELKEEKNFYYCEEKWSSSDTDNNLASRVYTIVLFIIIYCVPFLSMAILYYSLAHHLWCKKIPNNFHPIQRYLIICRRRVVRMLVAVLFCFIVCWLPLQVVTFSAYFQEDIQISPNVIFAVEMLIRANGAINPFLYLIFSRTFRQAAIKAFRFCFKRHEFASSQNDNKRKASSFLTIVANNNRMGSLKAVKKQETPI</sequence>
<evidence type="ECO:0000313" key="11">
    <source>
        <dbReference type="Proteomes" id="UP000515163"/>
    </source>
</evidence>
<feature type="transmembrane region" description="Helical" evidence="9">
    <location>
        <begin position="299"/>
        <end position="320"/>
    </location>
</feature>
<evidence type="ECO:0000256" key="8">
    <source>
        <dbReference type="RuleBase" id="RU000688"/>
    </source>
</evidence>
<dbReference type="KEGG" id="aten:116287017"/>
<keyword evidence="6 8" id="KW-0675">Receptor</keyword>
<keyword evidence="5 9" id="KW-0472">Membrane</keyword>
<feature type="transmembrane region" description="Helical" evidence="9">
    <location>
        <begin position="261"/>
        <end position="279"/>
    </location>
</feature>
<dbReference type="PANTHER" id="PTHR45695:SF9">
    <property type="entry name" value="LEUCOKININ RECEPTOR"/>
    <property type="match status" value="1"/>
</dbReference>
<comment type="subcellular location">
    <subcellularLocation>
        <location evidence="1">Membrane</location>
        <topology evidence="1">Multi-pass membrane protein</topology>
    </subcellularLocation>
</comment>
<dbReference type="Gene3D" id="1.20.1070.10">
    <property type="entry name" value="Rhodopsin 7-helix transmembrane proteins"/>
    <property type="match status" value="1"/>
</dbReference>
<dbReference type="PROSITE" id="PS50262">
    <property type="entry name" value="G_PROTEIN_RECEP_F1_2"/>
    <property type="match status" value="1"/>
</dbReference>
<feature type="domain" description="G-protein coupled receptors family 1 profile" evidence="10">
    <location>
        <begin position="58"/>
        <end position="317"/>
    </location>
</feature>
<dbReference type="InterPro" id="IPR000276">
    <property type="entry name" value="GPCR_Rhodpsn"/>
</dbReference>
<protein>
    <submittedName>
        <fullName evidence="12">Substance-P receptor-like</fullName>
    </submittedName>
</protein>
<feature type="transmembrane region" description="Helical" evidence="9">
    <location>
        <begin position="162"/>
        <end position="182"/>
    </location>
</feature>
<organism evidence="11 12">
    <name type="scientific">Actinia tenebrosa</name>
    <name type="common">Australian red waratah sea anemone</name>
    <dbReference type="NCBI Taxonomy" id="6105"/>
    <lineage>
        <taxon>Eukaryota</taxon>
        <taxon>Metazoa</taxon>
        <taxon>Cnidaria</taxon>
        <taxon>Anthozoa</taxon>
        <taxon>Hexacorallia</taxon>
        <taxon>Actiniaria</taxon>
        <taxon>Actiniidae</taxon>
        <taxon>Actinia</taxon>
    </lineage>
</organism>
<dbReference type="InParanoid" id="A0A6P8GZ41"/>
<comment type="similarity">
    <text evidence="8">Belongs to the G-protein coupled receptor 1 family.</text>
</comment>
<keyword evidence="11" id="KW-1185">Reference proteome</keyword>
<dbReference type="PANTHER" id="PTHR45695">
    <property type="entry name" value="LEUCOKININ RECEPTOR-RELATED"/>
    <property type="match status" value="1"/>
</dbReference>
<dbReference type="GeneID" id="116287017"/>
<dbReference type="PROSITE" id="PS00237">
    <property type="entry name" value="G_PROTEIN_RECEP_F1_1"/>
    <property type="match status" value="1"/>
</dbReference>
<keyword evidence="4 8" id="KW-0297">G-protein coupled receptor</keyword>
<evidence type="ECO:0000256" key="5">
    <source>
        <dbReference type="ARBA" id="ARBA00023136"/>
    </source>
</evidence>
<keyword evidence="7 8" id="KW-0807">Transducer</keyword>
<dbReference type="GO" id="GO:0004930">
    <property type="term" value="F:G protein-coupled receptor activity"/>
    <property type="evidence" value="ECO:0007669"/>
    <property type="project" value="UniProtKB-KW"/>
</dbReference>
<evidence type="ECO:0000256" key="1">
    <source>
        <dbReference type="ARBA" id="ARBA00004141"/>
    </source>
</evidence>
<evidence type="ECO:0000256" key="3">
    <source>
        <dbReference type="ARBA" id="ARBA00022989"/>
    </source>
</evidence>
<accession>A0A6P8GZ41</accession>
<dbReference type="AlphaFoldDB" id="A0A6P8GZ41"/>
<dbReference type="GO" id="GO:0005886">
    <property type="term" value="C:plasma membrane"/>
    <property type="evidence" value="ECO:0007669"/>
    <property type="project" value="TreeGrafter"/>
</dbReference>
<evidence type="ECO:0000313" key="12">
    <source>
        <dbReference type="RefSeq" id="XP_031549484.1"/>
    </source>
</evidence>
<evidence type="ECO:0000256" key="4">
    <source>
        <dbReference type="ARBA" id="ARBA00023040"/>
    </source>
</evidence>
<evidence type="ECO:0000256" key="6">
    <source>
        <dbReference type="ARBA" id="ARBA00023170"/>
    </source>
</evidence>
<evidence type="ECO:0000259" key="10">
    <source>
        <dbReference type="PROSITE" id="PS50262"/>
    </source>
</evidence>
<keyword evidence="3 9" id="KW-1133">Transmembrane helix</keyword>
<feature type="transmembrane region" description="Helical" evidence="9">
    <location>
        <begin position="41"/>
        <end position="67"/>
    </location>
</feature>
<evidence type="ECO:0000256" key="2">
    <source>
        <dbReference type="ARBA" id="ARBA00022692"/>
    </source>
</evidence>
<dbReference type="SUPFAM" id="SSF81321">
    <property type="entry name" value="Family A G protein-coupled receptor-like"/>
    <property type="match status" value="1"/>
</dbReference>
<dbReference type="SMART" id="SM01381">
    <property type="entry name" value="7TM_GPCR_Srsx"/>
    <property type="match status" value="1"/>
</dbReference>
<feature type="transmembrane region" description="Helical" evidence="9">
    <location>
        <begin position="210"/>
        <end position="232"/>
    </location>
</feature>
<name>A0A6P8GZ41_ACTTE</name>
<dbReference type="Proteomes" id="UP000515163">
    <property type="component" value="Unplaced"/>
</dbReference>
<feature type="transmembrane region" description="Helical" evidence="9">
    <location>
        <begin position="120"/>
        <end position="141"/>
    </location>
</feature>
<dbReference type="Pfam" id="PF00001">
    <property type="entry name" value="7tm_1"/>
    <property type="match status" value="1"/>
</dbReference>
<dbReference type="RefSeq" id="XP_031549484.1">
    <property type="nucleotide sequence ID" value="XM_031693624.1"/>
</dbReference>
<keyword evidence="2 8" id="KW-0812">Transmembrane</keyword>
<gene>
    <name evidence="12" type="primary">LOC116287017</name>
</gene>
<dbReference type="OrthoDB" id="5981855at2759"/>
<dbReference type="FunFam" id="1.20.1070.10:FF:000291">
    <property type="entry name" value="Predicted protein"/>
    <property type="match status" value="1"/>
</dbReference>
<dbReference type="InterPro" id="IPR017452">
    <property type="entry name" value="GPCR_Rhodpsn_7TM"/>
</dbReference>
<evidence type="ECO:0000256" key="7">
    <source>
        <dbReference type="ARBA" id="ARBA00023224"/>
    </source>
</evidence>
<evidence type="ECO:0000256" key="9">
    <source>
        <dbReference type="SAM" id="Phobius"/>
    </source>
</evidence>
<reference evidence="12" key="1">
    <citation type="submission" date="2025-08" db="UniProtKB">
        <authorList>
            <consortium name="RefSeq"/>
        </authorList>
    </citation>
    <scope>IDENTIFICATION</scope>
    <source>
        <tissue evidence="12">Tentacle</tissue>
    </source>
</reference>